<reference evidence="2 3" key="1">
    <citation type="submission" date="2021-03" db="EMBL/GenBank/DDBJ databases">
        <title>Sequencing the genomes of 1000 actinobacteria strains.</title>
        <authorList>
            <person name="Klenk H.-P."/>
        </authorList>
    </citation>
    <scope>NUCLEOTIDE SEQUENCE [LARGE SCALE GENOMIC DNA]</scope>
    <source>
        <strain evidence="2 3">DSM 18824</strain>
    </source>
</reference>
<organism evidence="2 3">
    <name type="scientific">Kribbella aluminosa</name>
    <dbReference type="NCBI Taxonomy" id="416017"/>
    <lineage>
        <taxon>Bacteria</taxon>
        <taxon>Bacillati</taxon>
        <taxon>Actinomycetota</taxon>
        <taxon>Actinomycetes</taxon>
        <taxon>Propionibacteriales</taxon>
        <taxon>Kribbellaceae</taxon>
        <taxon>Kribbella</taxon>
    </lineage>
</organism>
<evidence type="ECO:0000313" key="3">
    <source>
        <dbReference type="Proteomes" id="UP000755585"/>
    </source>
</evidence>
<name>A0ABS4UM52_9ACTN</name>
<keyword evidence="3" id="KW-1185">Reference proteome</keyword>
<comment type="caution">
    <text evidence="2">The sequence shown here is derived from an EMBL/GenBank/DDBJ whole genome shotgun (WGS) entry which is preliminary data.</text>
</comment>
<gene>
    <name evidence="2" type="ORF">JOF29_003816</name>
</gene>
<feature type="compositionally biased region" description="Gly residues" evidence="1">
    <location>
        <begin position="14"/>
        <end position="23"/>
    </location>
</feature>
<feature type="compositionally biased region" description="Basic and acidic residues" evidence="1">
    <location>
        <begin position="30"/>
        <end position="41"/>
    </location>
</feature>
<dbReference type="EMBL" id="JAGINT010000001">
    <property type="protein sequence ID" value="MBP2352733.1"/>
    <property type="molecule type" value="Genomic_DNA"/>
</dbReference>
<protein>
    <submittedName>
        <fullName evidence="2">Uncharacterized protein</fullName>
    </submittedName>
</protein>
<evidence type="ECO:0000256" key="1">
    <source>
        <dbReference type="SAM" id="MobiDB-lite"/>
    </source>
</evidence>
<feature type="region of interest" description="Disordered" evidence="1">
    <location>
        <begin position="14"/>
        <end position="41"/>
    </location>
</feature>
<dbReference type="Proteomes" id="UP000755585">
    <property type="component" value="Unassembled WGS sequence"/>
</dbReference>
<proteinExistence type="predicted"/>
<evidence type="ECO:0000313" key="2">
    <source>
        <dbReference type="EMBL" id="MBP2352733.1"/>
    </source>
</evidence>
<sequence>MGFRWILGSFHRGGVGGKPGLGRGRGRGRARGEWTRSGHQA</sequence>
<accession>A0ABS4UM52</accession>